<dbReference type="Gene3D" id="2.115.10.20">
    <property type="entry name" value="Glycosyl hydrolase domain, family 43"/>
    <property type="match status" value="1"/>
</dbReference>
<keyword evidence="5" id="KW-0732">Signal</keyword>
<comment type="caution">
    <text evidence="6">The sequence shown here is derived from an EMBL/GenBank/DDBJ whole genome shotgun (WGS) entry which is preliminary data.</text>
</comment>
<protein>
    <recommendedName>
        <fullName evidence="8">Glycosyl hydrolase family 43</fullName>
    </recommendedName>
</protein>
<evidence type="ECO:0000256" key="3">
    <source>
        <dbReference type="ARBA" id="ARBA00023295"/>
    </source>
</evidence>
<dbReference type="InterPro" id="IPR006710">
    <property type="entry name" value="Glyco_hydro_43"/>
</dbReference>
<dbReference type="Pfam" id="PF04616">
    <property type="entry name" value="Glyco_hydro_43"/>
    <property type="match status" value="1"/>
</dbReference>
<dbReference type="STRING" id="305900.GV64_04505"/>
<evidence type="ECO:0008006" key="8">
    <source>
        <dbReference type="Google" id="ProtNLM"/>
    </source>
</evidence>
<keyword evidence="3 4" id="KW-0326">Glycosidase</keyword>
<organism evidence="6 7">
    <name type="scientific">Endozoicomonas elysicola</name>
    <dbReference type="NCBI Taxonomy" id="305900"/>
    <lineage>
        <taxon>Bacteria</taxon>
        <taxon>Pseudomonadati</taxon>
        <taxon>Pseudomonadota</taxon>
        <taxon>Gammaproteobacteria</taxon>
        <taxon>Oceanospirillales</taxon>
        <taxon>Endozoicomonadaceae</taxon>
        <taxon>Endozoicomonas</taxon>
    </lineage>
</organism>
<accession>A0A081K7I1</accession>
<evidence type="ECO:0000256" key="4">
    <source>
        <dbReference type="RuleBase" id="RU361187"/>
    </source>
</evidence>
<dbReference type="EMBL" id="JOJP01000001">
    <property type="protein sequence ID" value="KEI70107.1"/>
    <property type="molecule type" value="Genomic_DNA"/>
</dbReference>
<dbReference type="GO" id="GO:0004553">
    <property type="term" value="F:hydrolase activity, hydrolyzing O-glycosyl compounds"/>
    <property type="evidence" value="ECO:0007669"/>
    <property type="project" value="InterPro"/>
</dbReference>
<feature type="signal peptide" evidence="5">
    <location>
        <begin position="1"/>
        <end position="25"/>
    </location>
</feature>
<reference evidence="6 7" key="1">
    <citation type="submission" date="2014-06" db="EMBL/GenBank/DDBJ databases">
        <title>Whole Genome Sequences of Three Symbiotic Endozoicomonas Bacteria.</title>
        <authorList>
            <person name="Neave M.J."/>
            <person name="Apprill A."/>
            <person name="Voolstra C.R."/>
        </authorList>
    </citation>
    <scope>NUCLEOTIDE SEQUENCE [LARGE SCALE GENOMIC DNA]</scope>
    <source>
        <strain evidence="6 7">DSM 22380</strain>
    </source>
</reference>
<gene>
    <name evidence="6" type="ORF">GV64_04505</name>
</gene>
<comment type="similarity">
    <text evidence="1 4">Belongs to the glycosyl hydrolase 43 family.</text>
</comment>
<dbReference type="RefSeq" id="WP_020584153.1">
    <property type="nucleotide sequence ID" value="NZ_JOJP01000001.1"/>
</dbReference>
<keyword evidence="2 4" id="KW-0378">Hydrolase</keyword>
<sequence length="357" mass="40455">MSGKKYLIRVASAVVFGLLTSSAIADLKPIESGKDWLDTNGKLINAHGGTLFQAEETYYWIGQDRTQNSNLFNALNCYSSNDLTTWTFENQVMTSKRNTELPSDVIIARPKVIYNQLTDSFVMWFKYRRPGGIEPNMRAGVASSETPCGDYHVESVFFPTADRVAHYAGDNALYADENGKGYYVLSSIGELKDGEMGVLTEGQIMRRLKIFEMTPDFRNIQKLVYDFPVETVHKEQREAPGIVKMGDTYILFSSGTMAWRPNQQKYSTAPAMTGPWSIWKNIGDETAYGSQTAFIIPVVGDQKTTYIYAADRHEADNLIDSRYVWLPIQKGKNGELRLQWIDQWTMDTETGEWLITQ</sequence>
<keyword evidence="7" id="KW-1185">Reference proteome</keyword>
<dbReference type="Proteomes" id="UP000027997">
    <property type="component" value="Unassembled WGS sequence"/>
</dbReference>
<feature type="chain" id="PRO_5001758663" description="Glycosyl hydrolase family 43" evidence="5">
    <location>
        <begin position="26"/>
        <end position="357"/>
    </location>
</feature>
<evidence type="ECO:0000313" key="7">
    <source>
        <dbReference type="Proteomes" id="UP000027997"/>
    </source>
</evidence>
<dbReference type="AlphaFoldDB" id="A0A081K7I1"/>
<evidence type="ECO:0000256" key="2">
    <source>
        <dbReference type="ARBA" id="ARBA00022801"/>
    </source>
</evidence>
<evidence type="ECO:0000313" key="6">
    <source>
        <dbReference type="EMBL" id="KEI70107.1"/>
    </source>
</evidence>
<name>A0A081K7I1_9GAMM</name>
<dbReference type="GO" id="GO:0005975">
    <property type="term" value="P:carbohydrate metabolic process"/>
    <property type="evidence" value="ECO:0007669"/>
    <property type="project" value="InterPro"/>
</dbReference>
<dbReference type="SUPFAM" id="SSF75005">
    <property type="entry name" value="Arabinanase/levansucrase/invertase"/>
    <property type="match status" value="1"/>
</dbReference>
<dbReference type="eggNOG" id="COG3507">
    <property type="taxonomic scope" value="Bacteria"/>
</dbReference>
<dbReference type="PANTHER" id="PTHR22925">
    <property type="entry name" value="GLYCOSYL HYDROLASE 43 FAMILY MEMBER"/>
    <property type="match status" value="1"/>
</dbReference>
<dbReference type="InterPro" id="IPR023296">
    <property type="entry name" value="Glyco_hydro_beta-prop_sf"/>
</dbReference>
<dbReference type="PANTHER" id="PTHR22925:SF3">
    <property type="entry name" value="GLYCOSYL HYDROLASE FAMILY PROTEIN 43"/>
    <property type="match status" value="1"/>
</dbReference>
<evidence type="ECO:0000256" key="1">
    <source>
        <dbReference type="ARBA" id="ARBA00009865"/>
    </source>
</evidence>
<proteinExistence type="inferred from homology"/>
<evidence type="ECO:0000256" key="5">
    <source>
        <dbReference type="SAM" id="SignalP"/>
    </source>
</evidence>